<keyword evidence="2" id="KW-1185">Reference proteome</keyword>
<dbReference type="AlphaFoldDB" id="G2QFA5"/>
<protein>
    <submittedName>
        <fullName evidence="1">Uncharacterized protein</fullName>
    </submittedName>
</protein>
<name>G2QFA5_THET4</name>
<dbReference type="Proteomes" id="UP000007322">
    <property type="component" value="Chromosome 4"/>
</dbReference>
<organism evidence="1 2">
    <name type="scientific">Thermothelomyces thermophilus (strain ATCC 42464 / BCRC 31852 / DSM 1799)</name>
    <name type="common">Sporotrichum thermophile</name>
    <dbReference type="NCBI Taxonomy" id="573729"/>
    <lineage>
        <taxon>Eukaryota</taxon>
        <taxon>Fungi</taxon>
        <taxon>Dikarya</taxon>
        <taxon>Ascomycota</taxon>
        <taxon>Pezizomycotina</taxon>
        <taxon>Sordariomycetes</taxon>
        <taxon>Sordariomycetidae</taxon>
        <taxon>Sordariales</taxon>
        <taxon>Chaetomiaceae</taxon>
        <taxon>Thermothelomyces</taxon>
    </lineage>
</organism>
<dbReference type="RefSeq" id="XP_003664379.1">
    <property type="nucleotide sequence ID" value="XM_003664331.1"/>
</dbReference>
<dbReference type="HOGENOM" id="CLU_1750955_0_0_1"/>
<dbReference type="OrthoDB" id="5106181at2759"/>
<evidence type="ECO:0000313" key="2">
    <source>
        <dbReference type="Proteomes" id="UP000007322"/>
    </source>
</evidence>
<dbReference type="InParanoid" id="G2QFA5"/>
<sequence>MAINDVNPVLDILLEAILGVNNVERKDATPFAYPVFVVWRTIKGIAKGRVIINLYSLNKLEIITALYRKKFITVIDYRNSPTLLSRSKNIRVIGYSSSFFYSFTSVQKDITITTFAPIIITIQMVRLTYYDREYSDALDILSQGSSLSD</sequence>
<evidence type="ECO:0000313" key="1">
    <source>
        <dbReference type="EMBL" id="AEO59134.1"/>
    </source>
</evidence>
<dbReference type="EMBL" id="CP003005">
    <property type="protein sequence ID" value="AEO59134.1"/>
    <property type="molecule type" value="Genomic_DNA"/>
</dbReference>
<gene>
    <name evidence="1" type="ORF">MYCTH_94820</name>
</gene>
<proteinExistence type="predicted"/>
<reference evidence="1 2" key="1">
    <citation type="journal article" date="2011" name="Nat. Biotechnol.">
        <title>Comparative genomic analysis of the thermophilic biomass-degrading fungi Myceliophthora thermophila and Thielavia terrestris.</title>
        <authorList>
            <person name="Berka R.M."/>
            <person name="Grigoriev I.V."/>
            <person name="Otillar R."/>
            <person name="Salamov A."/>
            <person name="Grimwood J."/>
            <person name="Reid I."/>
            <person name="Ishmael N."/>
            <person name="John T."/>
            <person name="Darmond C."/>
            <person name="Moisan M.-C."/>
            <person name="Henrissat B."/>
            <person name="Coutinho P.M."/>
            <person name="Lombard V."/>
            <person name="Natvig D.O."/>
            <person name="Lindquist E."/>
            <person name="Schmutz J."/>
            <person name="Lucas S."/>
            <person name="Harris P."/>
            <person name="Powlowski J."/>
            <person name="Bellemare A."/>
            <person name="Taylor D."/>
            <person name="Butler G."/>
            <person name="de Vries R.P."/>
            <person name="Allijn I.E."/>
            <person name="van den Brink J."/>
            <person name="Ushinsky S."/>
            <person name="Storms R."/>
            <person name="Powell A.J."/>
            <person name="Paulsen I.T."/>
            <person name="Elbourne L.D.H."/>
            <person name="Baker S.E."/>
            <person name="Magnuson J."/>
            <person name="LaBoissiere S."/>
            <person name="Clutterbuck A.J."/>
            <person name="Martinez D."/>
            <person name="Wogulis M."/>
            <person name="de Leon A.L."/>
            <person name="Rey M.W."/>
            <person name="Tsang A."/>
        </authorList>
    </citation>
    <scope>NUCLEOTIDE SEQUENCE [LARGE SCALE GENOMIC DNA]</scope>
    <source>
        <strain evidence="2">ATCC 42464 / BCRC 31852 / DSM 1799</strain>
    </source>
</reference>
<dbReference type="GeneID" id="11514244"/>
<dbReference type="VEuPathDB" id="FungiDB:MYCTH_94820"/>
<accession>G2QFA5</accession>
<dbReference type="KEGG" id="mtm:MYCTH_94820"/>